<evidence type="ECO:0000256" key="1">
    <source>
        <dbReference type="SAM" id="Phobius"/>
    </source>
</evidence>
<organism evidence="2 3">
    <name type="scientific">Candidatus Nitrospira nitrosa</name>
    <dbReference type="NCBI Taxonomy" id="1742972"/>
    <lineage>
        <taxon>Bacteria</taxon>
        <taxon>Pseudomonadati</taxon>
        <taxon>Nitrospirota</taxon>
        <taxon>Nitrospiria</taxon>
        <taxon>Nitrospirales</taxon>
        <taxon>Nitrospiraceae</taxon>
        <taxon>Nitrospira</taxon>
    </lineage>
</organism>
<feature type="transmembrane region" description="Helical" evidence="1">
    <location>
        <begin position="130"/>
        <end position="149"/>
    </location>
</feature>
<dbReference type="Proteomes" id="UP000199032">
    <property type="component" value="Unassembled WGS sequence"/>
</dbReference>
<keyword evidence="1" id="KW-0472">Membrane</keyword>
<keyword evidence="3" id="KW-1185">Reference proteome</keyword>
<keyword evidence="1" id="KW-0812">Transmembrane</keyword>
<dbReference type="AlphaFoldDB" id="A0A0S4LMJ6"/>
<feature type="transmembrane region" description="Helical" evidence="1">
    <location>
        <begin position="59"/>
        <end position="79"/>
    </location>
</feature>
<evidence type="ECO:0000313" key="3">
    <source>
        <dbReference type="Proteomes" id="UP000199032"/>
    </source>
</evidence>
<dbReference type="OrthoDB" id="9786473at2"/>
<protein>
    <submittedName>
        <fullName evidence="2">Inner membrane protein YjdF</fullName>
    </submittedName>
</protein>
<dbReference type="InterPro" id="IPR014509">
    <property type="entry name" value="YjdF-like"/>
</dbReference>
<accession>A0A0S4LMJ6</accession>
<gene>
    <name evidence="2" type="primary">yjdF</name>
    <name evidence="2" type="ORF">COMA1_40441</name>
</gene>
<dbReference type="InterPro" id="IPR058534">
    <property type="entry name" value="YjdF"/>
</dbReference>
<name>A0A0S4LMJ6_9BACT</name>
<dbReference type="EMBL" id="CZQA01000010">
    <property type="protein sequence ID" value="CUS38158.1"/>
    <property type="molecule type" value="Genomic_DNA"/>
</dbReference>
<dbReference type="RefSeq" id="WP_090750623.1">
    <property type="nucleotide sequence ID" value="NZ_CZQA01000010.1"/>
</dbReference>
<dbReference type="PIRSF" id="PIRSF020606">
    <property type="entry name" value="UCP020606"/>
    <property type="match status" value="1"/>
</dbReference>
<evidence type="ECO:0000313" key="2">
    <source>
        <dbReference type="EMBL" id="CUS38158.1"/>
    </source>
</evidence>
<proteinExistence type="predicted"/>
<sequence>MRATKDHESHLLLALVGTGLLLSGLSPTDRFTWFLEALPVLIGIPLVIGTHHVFPLTPLLARLLALHAGILIVGAHYTYAQVPLGYWLQDLFDFARNHYDRIGHFAQGFIPAILAREILMRRVPLPPGNWLFFLVCSICLAFSASYELFEWGVARWTGEAADAFLGTQGDAWDTQWDMFLALIGSITAQTLLSTRHNQQVTELPPP</sequence>
<dbReference type="STRING" id="1742972.COMA1_40441"/>
<feature type="transmembrane region" description="Helical" evidence="1">
    <location>
        <begin position="37"/>
        <end position="54"/>
    </location>
</feature>
<keyword evidence="1" id="KW-1133">Transmembrane helix</keyword>
<reference evidence="2 3" key="1">
    <citation type="submission" date="2015-10" db="EMBL/GenBank/DDBJ databases">
        <authorList>
            <person name="Gilbert D.G."/>
        </authorList>
    </citation>
    <scope>NUCLEOTIDE SEQUENCE [LARGE SCALE GENOMIC DNA]</scope>
    <source>
        <strain evidence="2">COMA1</strain>
    </source>
</reference>
<dbReference type="Pfam" id="PF09997">
    <property type="entry name" value="DUF2238"/>
    <property type="match status" value="1"/>
</dbReference>